<dbReference type="Proteomes" id="UP000198625">
    <property type="component" value="Unassembled WGS sequence"/>
</dbReference>
<dbReference type="RefSeq" id="WP_091726576.1">
    <property type="nucleotide sequence ID" value="NZ_FNQE01000003.1"/>
</dbReference>
<dbReference type="EMBL" id="FNQE01000003">
    <property type="protein sequence ID" value="SDY60524.1"/>
    <property type="molecule type" value="Genomic_DNA"/>
</dbReference>
<proteinExistence type="predicted"/>
<dbReference type="OrthoDB" id="9799038at2"/>
<accession>A0A1H3L9A4</accession>
<organism evidence="1 2">
    <name type="scientific">Proteiniborus ethanoligenes</name>
    <dbReference type="NCBI Taxonomy" id="415015"/>
    <lineage>
        <taxon>Bacteria</taxon>
        <taxon>Bacillati</taxon>
        <taxon>Bacillota</taxon>
        <taxon>Clostridia</taxon>
        <taxon>Eubacteriales</taxon>
        <taxon>Proteiniborus</taxon>
    </lineage>
</organism>
<gene>
    <name evidence="1" type="ORF">SAMN05660462_00426</name>
</gene>
<dbReference type="AlphaFoldDB" id="A0A1H3L9A4"/>
<evidence type="ECO:0000313" key="2">
    <source>
        <dbReference type="Proteomes" id="UP000198625"/>
    </source>
</evidence>
<evidence type="ECO:0008006" key="3">
    <source>
        <dbReference type="Google" id="ProtNLM"/>
    </source>
</evidence>
<name>A0A1H3L9A4_9FIRM</name>
<protein>
    <recommendedName>
        <fullName evidence="3">Helix-turn-helix domain-containing protein</fullName>
    </recommendedName>
</protein>
<keyword evidence="2" id="KW-1185">Reference proteome</keyword>
<sequence>MEYLSAKEVAEKWDISRRRVQILCEEGRIQGAFKFSYIWLIPMDAEKPADRRKTKKEANE</sequence>
<dbReference type="STRING" id="415015.SAMN05660462_00426"/>
<evidence type="ECO:0000313" key="1">
    <source>
        <dbReference type="EMBL" id="SDY60524.1"/>
    </source>
</evidence>
<reference evidence="1 2" key="1">
    <citation type="submission" date="2016-10" db="EMBL/GenBank/DDBJ databases">
        <authorList>
            <person name="de Groot N.N."/>
        </authorList>
    </citation>
    <scope>NUCLEOTIDE SEQUENCE [LARGE SCALE GENOMIC DNA]</scope>
    <source>
        <strain evidence="1 2">DSM 21650</strain>
    </source>
</reference>